<dbReference type="InterPro" id="IPR020843">
    <property type="entry name" value="ER"/>
</dbReference>
<feature type="domain" description="Enoyl reductase (ER)" evidence="3">
    <location>
        <begin position="10"/>
        <end position="315"/>
    </location>
</feature>
<evidence type="ECO:0000313" key="5">
    <source>
        <dbReference type="Proteomes" id="UP000070198"/>
    </source>
</evidence>
<reference evidence="4 5" key="1">
    <citation type="submission" date="2016-01" db="EMBL/GenBank/DDBJ databases">
        <title>Highly variable Streptococcus oralis are common among viridans streptococci isolated from primates.</title>
        <authorList>
            <person name="Denapaite D."/>
            <person name="Rieger M."/>
            <person name="Koendgen S."/>
            <person name="Brueckner R."/>
            <person name="Ochigava I."/>
            <person name="Kappeler P."/>
            <person name="Maetz-Rensing K."/>
            <person name="Leendertz F."/>
            <person name="Hakenbeck R."/>
        </authorList>
    </citation>
    <scope>NUCLEOTIDE SEQUENCE [LARGE SCALE GENOMIC DNA]</scope>
    <source>
        <strain evidence="4 5">DD02</strain>
    </source>
</reference>
<comment type="caution">
    <text evidence="4">The sequence shown here is derived from an EMBL/GenBank/DDBJ whole genome shotgun (WGS) entry which is preliminary data.</text>
</comment>
<sequence>MKAVIVSKAGDSSVLKVTQIAKPQVKSGWSLVKIMGFGINRSEIFTRQGLSPSVTFPRILGIECVGVIEETTDEQRLPVGQKIISIMGEMGRDFDGSYAEYVLLPNEQIYPVSTQLDWARLATIPETYYTAFGAYQNLKITSHDTVLVRAGASGVGTAFVKLVKAKFPDVNVYASVRNTAKKAQLLDAGYDDLVIDDNGVLKTDVTFTKILELVGPATIKDSLGHLQENGIICSCGQLGRKWYLEEFDPIMELKNNVYLTTFYSGNVSQDKIQKMLAYIEQEQVDVRPERVFDLDSIQAAHDYLDSVAAFGKVIVLNKEENFSDK</sequence>
<keyword evidence="1" id="KW-0521">NADP</keyword>
<gene>
    <name evidence="4" type="ORF">SGADD02_01091</name>
</gene>
<dbReference type="InterPro" id="IPR036291">
    <property type="entry name" value="NAD(P)-bd_dom_sf"/>
</dbReference>
<dbReference type="RefSeq" id="WP_061458669.1">
    <property type="nucleotide sequence ID" value="NZ_KQ968747.1"/>
</dbReference>
<evidence type="ECO:0000256" key="1">
    <source>
        <dbReference type="ARBA" id="ARBA00022857"/>
    </source>
</evidence>
<dbReference type="Gene3D" id="3.90.180.10">
    <property type="entry name" value="Medium-chain alcohol dehydrogenases, catalytic domain"/>
    <property type="match status" value="1"/>
</dbReference>
<proteinExistence type="predicted"/>
<dbReference type="AlphaFoldDB" id="A0A139MX84"/>
<dbReference type="Pfam" id="PF13602">
    <property type="entry name" value="ADH_zinc_N_2"/>
    <property type="match status" value="1"/>
</dbReference>
<protein>
    <submittedName>
        <fullName evidence="4">Putative oxidoreductase</fullName>
    </submittedName>
</protein>
<dbReference type="PATRIC" id="fig|315405.11.peg.1300"/>
<dbReference type="GO" id="GO:0016651">
    <property type="term" value="F:oxidoreductase activity, acting on NAD(P)H"/>
    <property type="evidence" value="ECO:0007669"/>
    <property type="project" value="TreeGrafter"/>
</dbReference>
<accession>A0A139MX84</accession>
<dbReference type="Gene3D" id="3.40.50.720">
    <property type="entry name" value="NAD(P)-binding Rossmann-like Domain"/>
    <property type="match status" value="1"/>
</dbReference>
<dbReference type="Proteomes" id="UP000070198">
    <property type="component" value="Unassembled WGS sequence"/>
</dbReference>
<dbReference type="GO" id="GO:0070402">
    <property type="term" value="F:NADPH binding"/>
    <property type="evidence" value="ECO:0007669"/>
    <property type="project" value="TreeGrafter"/>
</dbReference>
<organism evidence="4 5">
    <name type="scientific">Streptococcus gallolyticus</name>
    <dbReference type="NCBI Taxonomy" id="315405"/>
    <lineage>
        <taxon>Bacteria</taxon>
        <taxon>Bacillati</taxon>
        <taxon>Bacillota</taxon>
        <taxon>Bacilli</taxon>
        <taxon>Lactobacillales</taxon>
        <taxon>Streptococcaceae</taxon>
        <taxon>Streptococcus</taxon>
    </lineage>
</organism>
<evidence type="ECO:0000259" key="3">
    <source>
        <dbReference type="SMART" id="SM00829"/>
    </source>
</evidence>
<dbReference type="EMBL" id="LQOF01000244">
    <property type="protein sequence ID" value="KXT68144.1"/>
    <property type="molecule type" value="Genomic_DNA"/>
</dbReference>
<dbReference type="Pfam" id="PF08240">
    <property type="entry name" value="ADH_N"/>
    <property type="match status" value="1"/>
</dbReference>
<evidence type="ECO:0000256" key="2">
    <source>
        <dbReference type="ARBA" id="ARBA00023002"/>
    </source>
</evidence>
<dbReference type="SUPFAM" id="SSF50129">
    <property type="entry name" value="GroES-like"/>
    <property type="match status" value="1"/>
</dbReference>
<evidence type="ECO:0000313" key="4">
    <source>
        <dbReference type="EMBL" id="KXT68144.1"/>
    </source>
</evidence>
<dbReference type="PANTHER" id="PTHR48106">
    <property type="entry name" value="QUINONE OXIDOREDUCTASE PIG3-RELATED"/>
    <property type="match status" value="1"/>
</dbReference>
<dbReference type="InterPro" id="IPR013154">
    <property type="entry name" value="ADH-like_N"/>
</dbReference>
<keyword evidence="2" id="KW-0560">Oxidoreductase</keyword>
<dbReference type="PANTHER" id="PTHR48106:SF18">
    <property type="entry name" value="QUINONE OXIDOREDUCTASE PIG3"/>
    <property type="match status" value="1"/>
</dbReference>
<dbReference type="InterPro" id="IPR011032">
    <property type="entry name" value="GroES-like_sf"/>
</dbReference>
<name>A0A139MX84_9STRE</name>
<dbReference type="SMART" id="SM00829">
    <property type="entry name" value="PKS_ER"/>
    <property type="match status" value="1"/>
</dbReference>
<dbReference type="SUPFAM" id="SSF51735">
    <property type="entry name" value="NAD(P)-binding Rossmann-fold domains"/>
    <property type="match status" value="1"/>
</dbReference>